<dbReference type="InterPro" id="IPR046956">
    <property type="entry name" value="RLP23-like"/>
</dbReference>
<dbReference type="SUPFAM" id="SSF52058">
    <property type="entry name" value="L domain-like"/>
    <property type="match status" value="2"/>
</dbReference>
<evidence type="ECO:0000313" key="12">
    <source>
        <dbReference type="EnsemblPlants" id="QL04p067907:mrna:CDS:1"/>
    </source>
</evidence>
<name>A0A7N2LJV2_QUELO</name>
<evidence type="ECO:0000256" key="7">
    <source>
        <dbReference type="ARBA" id="ARBA00022737"/>
    </source>
</evidence>
<evidence type="ECO:0000256" key="10">
    <source>
        <dbReference type="ARBA" id="ARBA00023170"/>
    </source>
</evidence>
<dbReference type="Proteomes" id="UP000594261">
    <property type="component" value="Chromosome 4"/>
</dbReference>
<evidence type="ECO:0000256" key="8">
    <source>
        <dbReference type="ARBA" id="ARBA00022989"/>
    </source>
</evidence>
<dbReference type="InterPro" id="IPR032675">
    <property type="entry name" value="LRR_dom_sf"/>
</dbReference>
<keyword evidence="5" id="KW-0812">Transmembrane</keyword>
<dbReference type="EMBL" id="LRBV02000004">
    <property type="status" value="NOT_ANNOTATED_CDS"/>
    <property type="molecule type" value="Genomic_DNA"/>
</dbReference>
<evidence type="ECO:0000256" key="3">
    <source>
        <dbReference type="ARBA" id="ARBA00022475"/>
    </source>
</evidence>
<keyword evidence="13" id="KW-1185">Reference proteome</keyword>
<evidence type="ECO:0000256" key="11">
    <source>
        <dbReference type="ARBA" id="ARBA00023180"/>
    </source>
</evidence>
<evidence type="ECO:0000256" key="2">
    <source>
        <dbReference type="ARBA" id="ARBA00009592"/>
    </source>
</evidence>
<dbReference type="InterPro" id="IPR001611">
    <property type="entry name" value="Leu-rich_rpt"/>
</dbReference>
<evidence type="ECO:0000256" key="5">
    <source>
        <dbReference type="ARBA" id="ARBA00022692"/>
    </source>
</evidence>
<organism evidence="12 13">
    <name type="scientific">Quercus lobata</name>
    <name type="common">Valley oak</name>
    <dbReference type="NCBI Taxonomy" id="97700"/>
    <lineage>
        <taxon>Eukaryota</taxon>
        <taxon>Viridiplantae</taxon>
        <taxon>Streptophyta</taxon>
        <taxon>Embryophyta</taxon>
        <taxon>Tracheophyta</taxon>
        <taxon>Spermatophyta</taxon>
        <taxon>Magnoliopsida</taxon>
        <taxon>eudicotyledons</taxon>
        <taxon>Gunneridae</taxon>
        <taxon>Pentapetalae</taxon>
        <taxon>rosids</taxon>
        <taxon>fabids</taxon>
        <taxon>Fagales</taxon>
        <taxon>Fagaceae</taxon>
        <taxon>Quercus</taxon>
    </lineage>
</organism>
<evidence type="ECO:0000256" key="4">
    <source>
        <dbReference type="ARBA" id="ARBA00022614"/>
    </source>
</evidence>
<keyword evidence="4" id="KW-0433">Leucine-rich repeat</keyword>
<keyword evidence="6" id="KW-0732">Signal</keyword>
<dbReference type="Pfam" id="PF00560">
    <property type="entry name" value="LRR_1"/>
    <property type="match status" value="7"/>
</dbReference>
<dbReference type="InterPro" id="IPR003591">
    <property type="entry name" value="Leu-rich_rpt_typical-subtyp"/>
</dbReference>
<comment type="similarity">
    <text evidence="2">Belongs to the RLP family.</text>
</comment>
<dbReference type="Gene3D" id="3.80.10.10">
    <property type="entry name" value="Ribonuclease Inhibitor"/>
    <property type="match status" value="4"/>
</dbReference>
<dbReference type="Pfam" id="PF13855">
    <property type="entry name" value="LRR_8"/>
    <property type="match status" value="1"/>
</dbReference>
<keyword evidence="8" id="KW-1133">Transmembrane helix</keyword>
<dbReference type="FunFam" id="3.80.10.10:FF:000041">
    <property type="entry name" value="LRR receptor-like serine/threonine-protein kinase ERECTA"/>
    <property type="match status" value="2"/>
</dbReference>
<dbReference type="AlphaFoldDB" id="A0A7N2LJV2"/>
<dbReference type="EnsemblPlants" id="QL04p067907:mrna">
    <property type="protein sequence ID" value="QL04p067907:mrna:CDS:1"/>
    <property type="gene ID" value="QL04p067907"/>
</dbReference>
<dbReference type="Gramene" id="QL04p067907:mrna">
    <property type="protein sequence ID" value="QL04p067907:mrna:CDS:1"/>
    <property type="gene ID" value="QL04p067907"/>
</dbReference>
<dbReference type="PANTHER" id="PTHR48061:SF46">
    <property type="entry name" value="LEUCINE-RICH REPEAT-CONTAINING N-TERMINAL PLANT-TYPE DOMAIN-CONTAINING PROTEIN"/>
    <property type="match status" value="1"/>
</dbReference>
<protein>
    <recommendedName>
        <fullName evidence="14">Leucine-rich repeat-containing N-terminal plant-type domain-containing protein</fullName>
    </recommendedName>
</protein>
<keyword evidence="11" id="KW-0325">Glycoprotein</keyword>
<evidence type="ECO:0000256" key="6">
    <source>
        <dbReference type="ARBA" id="ARBA00022729"/>
    </source>
</evidence>
<evidence type="ECO:0000256" key="1">
    <source>
        <dbReference type="ARBA" id="ARBA00004251"/>
    </source>
</evidence>
<sequence length="903" mass="101186">MGTDCCGWDGVICDTMTGHVIAVDLSCSRLEGPIHPNSTLFSLRHLQRLNLAHNYFNISAISSKFGGFANMTHLNLTGSFFAGDVPSEISHLSKLVSLDLSENYGMRIEMPSLKRLVQNLTHITELFLDYVNMSSVSPNSFMNLSSSLTSLTLRYCGLKGRFPDNILHLPNLQLLYVGYNYNLTGSLPTNNWSTPLRSLELSGIEFPIHLPNLISNLKSLKELYLRECNFIGSYPTFLPNLTQITSLDLSYNNFGGQFPWSLLNFEVLTDLDLSYNNFIGQLLTNFPQIFSSNNSSNSQLVNKIPSNLESLFLSGNLLNGTIPSWVYTIPSLRYLFLDYNQFIGHIGDFQHNSLVGLRLNNNNLSGPLPLSISKLVSLRVLFVSFNNLSGNVESKIFFKLKNLQSLGMSNNPLLSLSSFTFATNILPKIVSLQLSSSNITEIPHFVQTAEYIERLDLSNNQIKGNIPKWFLEVGKDSLFYLNLSYNSLTSVGHLLWKNLGYLDFHSNSLQGPLPVPPLGIYFFSVSRNNITGQISSSFCNLSSIEYLDLSYNHLSNMIPPCFQNFSDNLIDLDLQNNSLNGTLPMKFAKECHLRSLKLNGNHFEGSLPQSLVSCRKLEVLDFGNNKINSTFPLWLETLPELRVLILRSNYFHGALGNPKTKFPFPNLRIIDLSQNEFHGHLPTNLFNYLKAMVNASVNKGKLKYMGDDYYQDSVTVAMKGFFIELVKIQSLFITIDFSNNNFKGEIPKAIGELRSLKGLNFSHNNLSGHVPPSLGNLTNLEWLDLSSNKLTGEIPIQLVDITSLASLNLSKNYLSGQIPQGKQFNTFTNDSFNGNWGLCGFPMTKACGNGEGPPPPPPPFKKMISNLKMGFIGKLYYWGMAVDSCLDWFWVILCSQVENRNGY</sequence>
<keyword evidence="3" id="KW-1003">Cell membrane</keyword>
<evidence type="ECO:0008006" key="14">
    <source>
        <dbReference type="Google" id="ProtNLM"/>
    </source>
</evidence>
<dbReference type="SUPFAM" id="SSF52047">
    <property type="entry name" value="RNI-like"/>
    <property type="match status" value="1"/>
</dbReference>
<comment type="subcellular location">
    <subcellularLocation>
        <location evidence="1">Cell membrane</location>
        <topology evidence="1">Single-pass type I membrane protein</topology>
    </subcellularLocation>
</comment>
<reference evidence="12" key="2">
    <citation type="submission" date="2021-01" db="UniProtKB">
        <authorList>
            <consortium name="EnsemblPlants"/>
        </authorList>
    </citation>
    <scope>IDENTIFICATION</scope>
</reference>
<dbReference type="OMA" id="DLGLWQN"/>
<evidence type="ECO:0000313" key="13">
    <source>
        <dbReference type="Proteomes" id="UP000594261"/>
    </source>
</evidence>
<dbReference type="SMART" id="SM00369">
    <property type="entry name" value="LRR_TYP"/>
    <property type="match status" value="10"/>
</dbReference>
<keyword evidence="9" id="KW-0472">Membrane</keyword>
<accession>A0A7N2LJV2</accession>
<dbReference type="PRINTS" id="PR00019">
    <property type="entry name" value="LEURICHRPT"/>
</dbReference>
<dbReference type="PROSITE" id="PS51450">
    <property type="entry name" value="LRR"/>
    <property type="match status" value="2"/>
</dbReference>
<dbReference type="FunFam" id="3.80.10.10:FF:000111">
    <property type="entry name" value="LRR receptor-like serine/threonine-protein kinase ERECTA"/>
    <property type="match status" value="1"/>
</dbReference>
<dbReference type="InParanoid" id="A0A7N2LJV2"/>
<dbReference type="PANTHER" id="PTHR48061">
    <property type="entry name" value="LEUCINE-RICH REPEAT RECEPTOR PROTEIN KINASE EMS1-LIKE-RELATED"/>
    <property type="match status" value="1"/>
</dbReference>
<reference evidence="12 13" key="1">
    <citation type="journal article" date="2016" name="G3 (Bethesda)">
        <title>First Draft Assembly and Annotation of the Genome of a California Endemic Oak Quercus lobata Nee (Fagaceae).</title>
        <authorList>
            <person name="Sork V.L."/>
            <person name="Fitz-Gibbon S.T."/>
            <person name="Puiu D."/>
            <person name="Crepeau M."/>
            <person name="Gugger P.F."/>
            <person name="Sherman R."/>
            <person name="Stevens K."/>
            <person name="Langley C.H."/>
            <person name="Pellegrini M."/>
            <person name="Salzberg S.L."/>
        </authorList>
    </citation>
    <scope>NUCLEOTIDE SEQUENCE [LARGE SCALE GENOMIC DNA]</scope>
    <source>
        <strain evidence="12 13">cv. SW786</strain>
    </source>
</reference>
<dbReference type="GO" id="GO:0005886">
    <property type="term" value="C:plasma membrane"/>
    <property type="evidence" value="ECO:0007669"/>
    <property type="project" value="UniProtKB-SubCell"/>
</dbReference>
<evidence type="ECO:0000256" key="9">
    <source>
        <dbReference type="ARBA" id="ARBA00023136"/>
    </source>
</evidence>
<keyword evidence="7" id="KW-0677">Repeat</keyword>
<keyword evidence="10" id="KW-0675">Receptor</keyword>
<proteinExistence type="inferred from homology"/>